<dbReference type="RefSeq" id="WP_134642875.1">
    <property type="nucleotide sequence ID" value="NZ_SOHM01000051.1"/>
</dbReference>
<dbReference type="EMBL" id="SOHM01000051">
    <property type="protein sequence ID" value="TFD83184.1"/>
    <property type="molecule type" value="Genomic_DNA"/>
</dbReference>
<evidence type="ECO:0000313" key="4">
    <source>
        <dbReference type="Proteomes" id="UP000298468"/>
    </source>
</evidence>
<evidence type="ECO:0000259" key="2">
    <source>
        <dbReference type="Pfam" id="PF00857"/>
    </source>
</evidence>
<sequence length="186" mass="20002">MTTGSWLVLVDLQRIFGEPTSQWFTPRFDDAAAGAVRLRELFPGRTALTRFLAPEIPAGAWVEYYQQWPFALDPANADLYDLVPALPPGDAVLIDRPTFGKWDAATRVALGGASDIILAGVSTDCCVLSTALAAADDGVRVRVVADACAGLSDADHRRALDVMALYGPLIEITTVEEILTERGLGR</sequence>
<dbReference type="OrthoDB" id="4426059at2"/>
<dbReference type="Proteomes" id="UP000298468">
    <property type="component" value="Unassembled WGS sequence"/>
</dbReference>
<name>A0A4V6QIT3_9MICO</name>
<dbReference type="PANTHER" id="PTHR43540">
    <property type="entry name" value="PEROXYUREIDOACRYLATE/UREIDOACRYLATE AMIDOHYDROLASE-RELATED"/>
    <property type="match status" value="1"/>
</dbReference>
<dbReference type="Gene3D" id="3.40.50.850">
    <property type="entry name" value="Isochorismatase-like"/>
    <property type="match status" value="1"/>
</dbReference>
<evidence type="ECO:0000313" key="3">
    <source>
        <dbReference type="EMBL" id="TFD83184.1"/>
    </source>
</evidence>
<dbReference type="AlphaFoldDB" id="A0A4V6QIT3"/>
<dbReference type="GO" id="GO:0016787">
    <property type="term" value="F:hydrolase activity"/>
    <property type="evidence" value="ECO:0007669"/>
    <property type="project" value="UniProtKB-KW"/>
</dbReference>
<dbReference type="SUPFAM" id="SSF52499">
    <property type="entry name" value="Isochorismatase-like hydrolases"/>
    <property type="match status" value="1"/>
</dbReference>
<feature type="domain" description="Isochorismatase-like" evidence="2">
    <location>
        <begin position="6"/>
        <end position="167"/>
    </location>
</feature>
<accession>A0A4V6QIT3</accession>
<dbReference type="InterPro" id="IPR036380">
    <property type="entry name" value="Isochorismatase-like_sf"/>
</dbReference>
<comment type="caution">
    <text evidence="3">The sequence shown here is derived from an EMBL/GenBank/DDBJ whole genome shotgun (WGS) entry which is preliminary data.</text>
</comment>
<reference evidence="3 4" key="1">
    <citation type="submission" date="2019-03" db="EMBL/GenBank/DDBJ databases">
        <title>Genomics of glacier-inhabiting Cryobacterium strains.</title>
        <authorList>
            <person name="Liu Q."/>
            <person name="Xin Y.-H."/>
        </authorList>
    </citation>
    <scope>NUCLEOTIDE SEQUENCE [LARGE SCALE GENOMIC DNA]</scope>
    <source>
        <strain evidence="3 4">Sr59</strain>
    </source>
</reference>
<keyword evidence="1" id="KW-0378">Hydrolase</keyword>
<organism evidence="3 4">
    <name type="scientific">Cryobacterium lactosi</name>
    <dbReference type="NCBI Taxonomy" id="1259202"/>
    <lineage>
        <taxon>Bacteria</taxon>
        <taxon>Bacillati</taxon>
        <taxon>Actinomycetota</taxon>
        <taxon>Actinomycetes</taxon>
        <taxon>Micrococcales</taxon>
        <taxon>Microbacteriaceae</taxon>
        <taxon>Cryobacterium</taxon>
    </lineage>
</organism>
<dbReference type="CDD" id="cd00431">
    <property type="entry name" value="cysteine_hydrolases"/>
    <property type="match status" value="1"/>
</dbReference>
<dbReference type="InterPro" id="IPR000868">
    <property type="entry name" value="Isochorismatase-like_dom"/>
</dbReference>
<dbReference type="InterPro" id="IPR050272">
    <property type="entry name" value="Isochorismatase-like_hydrls"/>
</dbReference>
<proteinExistence type="predicted"/>
<gene>
    <name evidence="3" type="ORF">E3T61_21595</name>
</gene>
<evidence type="ECO:0000256" key="1">
    <source>
        <dbReference type="ARBA" id="ARBA00022801"/>
    </source>
</evidence>
<protein>
    <submittedName>
        <fullName evidence="3">Isochorismatase family protein</fullName>
    </submittedName>
</protein>
<dbReference type="Pfam" id="PF00857">
    <property type="entry name" value="Isochorismatase"/>
    <property type="match status" value="1"/>
</dbReference>
<keyword evidence="4" id="KW-1185">Reference proteome</keyword>
<dbReference type="PANTHER" id="PTHR43540:SF6">
    <property type="entry name" value="ISOCHORISMATASE-LIKE DOMAIN-CONTAINING PROTEIN"/>
    <property type="match status" value="1"/>
</dbReference>